<dbReference type="InterPro" id="IPR014710">
    <property type="entry name" value="RmlC-like_jellyroll"/>
</dbReference>
<keyword evidence="3" id="KW-1185">Reference proteome</keyword>
<dbReference type="RefSeq" id="WP_134761745.1">
    <property type="nucleotide sequence ID" value="NZ_SOZD01000002.1"/>
</dbReference>
<name>A0A4Y8RS83_9HYPH</name>
<organism evidence="2 3">
    <name type="scientific">Jiella endophytica</name>
    <dbReference type="NCBI Taxonomy" id="2558362"/>
    <lineage>
        <taxon>Bacteria</taxon>
        <taxon>Pseudomonadati</taxon>
        <taxon>Pseudomonadota</taxon>
        <taxon>Alphaproteobacteria</taxon>
        <taxon>Hyphomicrobiales</taxon>
        <taxon>Aurantimonadaceae</taxon>
        <taxon>Jiella</taxon>
    </lineage>
</organism>
<proteinExistence type="predicted"/>
<dbReference type="EMBL" id="SOZD01000002">
    <property type="protein sequence ID" value="TFF25577.1"/>
    <property type="molecule type" value="Genomic_DNA"/>
</dbReference>
<feature type="domain" description="Cupin type-2" evidence="1">
    <location>
        <begin position="38"/>
        <end position="103"/>
    </location>
</feature>
<evidence type="ECO:0000259" key="1">
    <source>
        <dbReference type="Pfam" id="PF07883"/>
    </source>
</evidence>
<accession>A0A4Y8RS83</accession>
<dbReference type="OrthoDB" id="9798709at2"/>
<evidence type="ECO:0000313" key="2">
    <source>
        <dbReference type="EMBL" id="TFF25577.1"/>
    </source>
</evidence>
<dbReference type="Proteomes" id="UP000298179">
    <property type="component" value="Unassembled WGS sequence"/>
</dbReference>
<dbReference type="SUPFAM" id="SSF51182">
    <property type="entry name" value="RmlC-like cupins"/>
    <property type="match status" value="1"/>
</dbReference>
<dbReference type="Gene3D" id="2.60.120.10">
    <property type="entry name" value="Jelly Rolls"/>
    <property type="match status" value="1"/>
</dbReference>
<protein>
    <submittedName>
        <fullName evidence="2">Cupin domain-containing protein</fullName>
    </submittedName>
</protein>
<dbReference type="InterPro" id="IPR013096">
    <property type="entry name" value="Cupin_2"/>
</dbReference>
<reference evidence="2 3" key="1">
    <citation type="submission" date="2019-03" db="EMBL/GenBank/DDBJ databases">
        <title>Jiella endophytica sp. nov., a novel endophytic bacterium isolated from root of Ficus microcarpa Linn. f.</title>
        <authorList>
            <person name="Tuo L."/>
        </authorList>
    </citation>
    <scope>NUCLEOTIDE SEQUENCE [LARGE SCALE GENOMIC DNA]</scope>
    <source>
        <strain evidence="2 3">CBS5Q-3</strain>
    </source>
</reference>
<dbReference type="AlphaFoldDB" id="A0A4Y8RS83"/>
<dbReference type="Pfam" id="PF07883">
    <property type="entry name" value="Cupin_2"/>
    <property type="match status" value="1"/>
</dbReference>
<dbReference type="InterPro" id="IPR011051">
    <property type="entry name" value="RmlC_Cupin_sf"/>
</dbReference>
<gene>
    <name evidence="2" type="ORF">E3C22_09545</name>
</gene>
<evidence type="ECO:0000313" key="3">
    <source>
        <dbReference type="Proteomes" id="UP000298179"/>
    </source>
</evidence>
<comment type="caution">
    <text evidence="2">The sequence shown here is derived from an EMBL/GenBank/DDBJ whole genome shotgun (WGS) entry which is preliminary data.</text>
</comment>
<sequence>MKVSLASLLSKLPRQATAERPDGLFVAEAFAHGTMTLEAFAPRSEAQQTSHFQDRVFIVTRGSATTLTDGERGEVREGDALLVEAHDAFTFEATSEDFVAWIVSWGPEGGEAEAPNPSVFAAIDA</sequence>